<protein>
    <submittedName>
        <fullName evidence="1">Uncharacterized protein</fullName>
    </submittedName>
</protein>
<evidence type="ECO:0000313" key="1">
    <source>
        <dbReference type="EMBL" id="KAJ1673349.1"/>
    </source>
</evidence>
<dbReference type="EMBL" id="JAMZIH010007060">
    <property type="protein sequence ID" value="KAJ1673349.1"/>
    <property type="molecule type" value="Genomic_DNA"/>
</dbReference>
<name>A0ACC1HA06_9FUNG</name>
<organism evidence="1 2">
    <name type="scientific">Spiromyces aspiralis</name>
    <dbReference type="NCBI Taxonomy" id="68401"/>
    <lineage>
        <taxon>Eukaryota</taxon>
        <taxon>Fungi</taxon>
        <taxon>Fungi incertae sedis</taxon>
        <taxon>Zoopagomycota</taxon>
        <taxon>Kickxellomycotina</taxon>
        <taxon>Kickxellomycetes</taxon>
        <taxon>Kickxellales</taxon>
        <taxon>Kickxellaceae</taxon>
        <taxon>Spiromyces</taxon>
    </lineage>
</organism>
<sequence>MPKLRASRGTRNRFVPYPNSRPCRGSGISLEARLASLYPRSSNSSSKPLRSVVVRHLIGSNDTKKRTFRTWTRLRDIGLVLELMLEECSTTIQDAIKLFKDFLRRLNGKLKHQNCCIHLPSIRGLSILRDVLVRYHNARLTMPNHERIPEMYEEYIQETVKRMVSLNNFNKLA</sequence>
<dbReference type="Proteomes" id="UP001145114">
    <property type="component" value="Unassembled WGS sequence"/>
</dbReference>
<reference evidence="1" key="1">
    <citation type="submission" date="2022-06" db="EMBL/GenBank/DDBJ databases">
        <title>Phylogenomic reconstructions and comparative analyses of Kickxellomycotina fungi.</title>
        <authorList>
            <person name="Reynolds N.K."/>
            <person name="Stajich J.E."/>
            <person name="Barry K."/>
            <person name="Grigoriev I.V."/>
            <person name="Crous P."/>
            <person name="Smith M.E."/>
        </authorList>
    </citation>
    <scope>NUCLEOTIDE SEQUENCE</scope>
    <source>
        <strain evidence="1">RSA 2271</strain>
    </source>
</reference>
<proteinExistence type="predicted"/>
<gene>
    <name evidence="1" type="ORF">EV182_005412</name>
</gene>
<evidence type="ECO:0000313" key="2">
    <source>
        <dbReference type="Proteomes" id="UP001145114"/>
    </source>
</evidence>
<keyword evidence="2" id="KW-1185">Reference proteome</keyword>
<accession>A0ACC1HA06</accession>
<comment type="caution">
    <text evidence="1">The sequence shown here is derived from an EMBL/GenBank/DDBJ whole genome shotgun (WGS) entry which is preliminary data.</text>
</comment>